<dbReference type="Gene3D" id="3.20.20.30">
    <property type="entry name" value="Luciferase-like domain"/>
    <property type="match status" value="1"/>
</dbReference>
<name>A0A5Q0BKG2_9GAMM</name>
<evidence type="ECO:0000259" key="6">
    <source>
        <dbReference type="Pfam" id="PF00296"/>
    </source>
</evidence>
<dbReference type="Pfam" id="PF00296">
    <property type="entry name" value="Bac_luciferase"/>
    <property type="match status" value="1"/>
</dbReference>
<dbReference type="SUPFAM" id="SSF51679">
    <property type="entry name" value="Bacterial luciferase-like"/>
    <property type="match status" value="1"/>
</dbReference>
<feature type="region of interest" description="Disordered" evidence="5">
    <location>
        <begin position="1"/>
        <end position="41"/>
    </location>
</feature>
<dbReference type="Proteomes" id="UP000325755">
    <property type="component" value="Chromosome"/>
</dbReference>
<keyword evidence="8" id="KW-1185">Reference proteome</keyword>
<proteinExistence type="predicted"/>
<dbReference type="RefSeq" id="WP_153248707.1">
    <property type="nucleotide sequence ID" value="NZ_CP044205.1"/>
</dbReference>
<organism evidence="7 8">
    <name type="scientific">Candidatus Methylospira mobilis</name>
    <dbReference type="NCBI Taxonomy" id="1808979"/>
    <lineage>
        <taxon>Bacteria</taxon>
        <taxon>Pseudomonadati</taxon>
        <taxon>Pseudomonadota</taxon>
        <taxon>Gammaproteobacteria</taxon>
        <taxon>Methylococcales</taxon>
        <taxon>Methylococcaceae</taxon>
        <taxon>Candidatus Methylospira</taxon>
    </lineage>
</organism>
<keyword evidence="1" id="KW-0285">Flavoprotein</keyword>
<evidence type="ECO:0000256" key="4">
    <source>
        <dbReference type="ARBA" id="ARBA00023033"/>
    </source>
</evidence>
<evidence type="ECO:0000256" key="2">
    <source>
        <dbReference type="ARBA" id="ARBA00022643"/>
    </source>
</evidence>
<gene>
    <name evidence="7" type="ORF">F6R98_08795</name>
</gene>
<evidence type="ECO:0000256" key="5">
    <source>
        <dbReference type="SAM" id="MobiDB-lite"/>
    </source>
</evidence>
<keyword evidence="3" id="KW-0560">Oxidoreductase</keyword>
<evidence type="ECO:0000256" key="1">
    <source>
        <dbReference type="ARBA" id="ARBA00022630"/>
    </source>
</evidence>
<feature type="compositionally biased region" description="Basic and acidic residues" evidence="5">
    <location>
        <begin position="14"/>
        <end position="35"/>
    </location>
</feature>
<protein>
    <submittedName>
        <fullName evidence="7">LLM class flavin-dependent oxidoreductase</fullName>
    </submittedName>
</protein>
<dbReference type="InterPro" id="IPR011251">
    <property type="entry name" value="Luciferase-like_dom"/>
</dbReference>
<keyword evidence="2" id="KW-0288">FMN</keyword>
<dbReference type="OrthoDB" id="9814695at2"/>
<dbReference type="AlphaFoldDB" id="A0A5Q0BKG2"/>
<dbReference type="InterPro" id="IPR050172">
    <property type="entry name" value="SsuD_RutA_monooxygenase"/>
</dbReference>
<dbReference type="InterPro" id="IPR036661">
    <property type="entry name" value="Luciferase-like_sf"/>
</dbReference>
<accession>A0A5Q0BKG2</accession>
<dbReference type="EMBL" id="CP044205">
    <property type="protein sequence ID" value="QFY42711.1"/>
    <property type="molecule type" value="Genomic_DNA"/>
</dbReference>
<sequence>MTTEFIWQVPTAGDGRHGDAGQTRRGERSAHERAPFTEGVSDPRGSRFNFLDHLHQIARAAELSGFDGIQIRNDLQGDESWIVAGYLARSTRRLKLLAEFEASRGSAVYAAKNAASFQRFSGGRFAWQISQGGDEALRRRHGDFILDSDRIARIGEFIEVAKGVLTQSPYSFKGRFFEVLEGGFNGPLANNAVPPVYLSGNTTEAYRLSAQWADVHVLDAVPVDELEPVISTLQSLAVGHGRSLAPGLRIDVLAREDEDEALHDAQRYLAQTGRSVSSTDPVVAPNLWSGFATERTGAAASLVGSYAQVAERLDEYAEAGISSFVLAAIPHFEEAYRIGEQVLPLLRSRTAARSSQAA</sequence>
<evidence type="ECO:0000313" key="7">
    <source>
        <dbReference type="EMBL" id="QFY42711.1"/>
    </source>
</evidence>
<dbReference type="GO" id="GO:0046306">
    <property type="term" value="P:alkanesulfonate catabolic process"/>
    <property type="evidence" value="ECO:0007669"/>
    <property type="project" value="TreeGrafter"/>
</dbReference>
<feature type="domain" description="Luciferase-like" evidence="6">
    <location>
        <begin position="50"/>
        <end position="322"/>
    </location>
</feature>
<evidence type="ECO:0000256" key="3">
    <source>
        <dbReference type="ARBA" id="ARBA00023002"/>
    </source>
</evidence>
<keyword evidence="4" id="KW-0503">Monooxygenase</keyword>
<evidence type="ECO:0000313" key="8">
    <source>
        <dbReference type="Proteomes" id="UP000325755"/>
    </source>
</evidence>
<dbReference type="PANTHER" id="PTHR42847:SF4">
    <property type="entry name" value="ALKANESULFONATE MONOOXYGENASE-RELATED"/>
    <property type="match status" value="1"/>
</dbReference>
<dbReference type="PANTHER" id="PTHR42847">
    <property type="entry name" value="ALKANESULFONATE MONOOXYGENASE"/>
    <property type="match status" value="1"/>
</dbReference>
<dbReference type="GO" id="GO:0008726">
    <property type="term" value="F:alkanesulfonate monooxygenase activity"/>
    <property type="evidence" value="ECO:0007669"/>
    <property type="project" value="TreeGrafter"/>
</dbReference>
<dbReference type="KEGG" id="mmob:F6R98_08795"/>
<reference evidence="7 8" key="1">
    <citation type="submission" date="2019-09" db="EMBL/GenBank/DDBJ databases">
        <title>Ecophysiology of the spiral-shaped methanotroph Methylospira mobilis as revealed by the complete genome sequence.</title>
        <authorList>
            <person name="Oshkin I.Y."/>
            <person name="Dedysh S.N."/>
            <person name="Miroshnikov K."/>
            <person name="Danilova O.V."/>
            <person name="Hakobyan A."/>
            <person name="Liesack W."/>
        </authorList>
    </citation>
    <scope>NUCLEOTIDE SEQUENCE [LARGE SCALE GENOMIC DNA]</scope>
    <source>
        <strain evidence="7 8">Shm1</strain>
    </source>
</reference>
<dbReference type="InParanoid" id="A0A5Q0BKG2"/>